<dbReference type="InterPro" id="IPR029052">
    <property type="entry name" value="Metallo-depent_PP-like"/>
</dbReference>
<dbReference type="OMA" id="HETDSFR"/>
<proteinExistence type="evidence at transcript level"/>
<evidence type="ECO:0000256" key="1">
    <source>
        <dbReference type="RuleBase" id="RU004273"/>
    </source>
</evidence>
<dbReference type="EC" id="3.1.3.16" evidence="1"/>
<dbReference type="EMBL" id="AK419605">
    <property type="protein sequence ID" value="BAN38270.1"/>
    <property type="molecule type" value="mRNA"/>
</dbReference>
<evidence type="ECO:0000313" key="4">
    <source>
        <dbReference type="EMBL" id="BAN38270.1"/>
    </source>
</evidence>
<comment type="catalytic activity">
    <reaction evidence="1">
        <text>O-phospho-L-threonyl-[protein] + H2O = L-threonyl-[protein] + phosphate</text>
        <dbReference type="Rhea" id="RHEA:47004"/>
        <dbReference type="Rhea" id="RHEA-COMP:11060"/>
        <dbReference type="Rhea" id="RHEA-COMP:11605"/>
        <dbReference type="ChEBI" id="CHEBI:15377"/>
        <dbReference type="ChEBI" id="CHEBI:30013"/>
        <dbReference type="ChEBI" id="CHEBI:43474"/>
        <dbReference type="ChEBI" id="CHEBI:61977"/>
        <dbReference type="EC" id="3.1.3.16"/>
    </reaction>
</comment>
<dbReference type="Gene3D" id="3.60.21.10">
    <property type="match status" value="1"/>
</dbReference>
<feature type="region of interest" description="Disordered" evidence="2">
    <location>
        <begin position="484"/>
        <end position="513"/>
    </location>
</feature>
<dbReference type="InterPro" id="IPR004843">
    <property type="entry name" value="Calcineurin-like_PHP"/>
</dbReference>
<accession>A0A060N260</accession>
<dbReference type="AlphaFoldDB" id="A0A060N260"/>
<dbReference type="InterPro" id="IPR043360">
    <property type="entry name" value="PP2B"/>
</dbReference>
<name>A0A060N260_ENTHI</name>
<dbReference type="GO" id="GO:0033192">
    <property type="term" value="F:calmodulin-dependent protein phosphatase activity"/>
    <property type="evidence" value="ECO:0007669"/>
    <property type="project" value="InterPro"/>
</dbReference>
<dbReference type="FunFam" id="3.60.21.10:FF:000031">
    <property type="entry name" value="Serine/threonine-protein phosphatase"/>
    <property type="match status" value="1"/>
</dbReference>
<feature type="domain" description="Serine/threonine specific protein phosphatases" evidence="3">
    <location>
        <begin position="125"/>
        <end position="130"/>
    </location>
</feature>
<protein>
    <recommendedName>
        <fullName evidence="1">Serine/threonine-protein phosphatase</fullName>
        <ecNumber evidence="1">3.1.3.16</ecNumber>
    </recommendedName>
</protein>
<dbReference type="PROSITE" id="PS00125">
    <property type="entry name" value="SER_THR_PHOSPHATASE"/>
    <property type="match status" value="1"/>
</dbReference>
<dbReference type="HOGENOM" id="CLU_004962_6_2_1"/>
<dbReference type="Pfam" id="PF00149">
    <property type="entry name" value="Metallophos"/>
    <property type="match status" value="1"/>
</dbReference>
<sequence length="513" mass="59071">MSTPPADLTLEDIQLNDGYDIDKIMDHFKKEGRLEKKAVSDILKRAAKLLASEPNLIEVEAPCVIFGDLHGQFYDLANILLDYPQPSETHMLFLGDYVDRGYFGSENVLLLMAMKVTYPQRMHLLRGNHECRLLTTYFNFRQECCFKYGDHIYNEVMKTFDCLPICALLHSELGKFFCVHGGISPNLNSLQDINKFNRFREPPGAGLFCDLLWSDPIDESIYSKLTDKQKEEWQHITFTENKVRGCSYCYGFQGVDEFLKKNEITSIIRAHEVQKEGCNLHYFNRDDITHPLVMTLFTSPNYCDVYDNDGAVLVLLDNELSFLSYNAVPHPFWLPKFQNGISYSLPIFCDTLNAVAKKVYAFSLYSDFVDEDDDKPIKFAVQDEPPKKEIKAPVVINKPIEKPKKGISVEDFLQPLDLNSNENDNNSFRKAASRSRSFVDRLPSGIVQRKRPENRPRCCTFSMKGQFNSTFDRFSFTITASPRFEEAKTKDAENEKRPAELEDLKKQWGIDDN</sequence>
<keyword evidence="1" id="KW-0378">Hydrolase</keyword>
<dbReference type="PRINTS" id="PR00114">
    <property type="entry name" value="STPHPHTASE"/>
</dbReference>
<evidence type="ECO:0000259" key="3">
    <source>
        <dbReference type="PROSITE" id="PS00125"/>
    </source>
</evidence>
<dbReference type="SUPFAM" id="SSF56300">
    <property type="entry name" value="Metallo-dependent phosphatases"/>
    <property type="match status" value="1"/>
</dbReference>
<organism evidence="4">
    <name type="scientific">Entamoeba histolytica</name>
    <dbReference type="NCBI Taxonomy" id="5759"/>
    <lineage>
        <taxon>Eukaryota</taxon>
        <taxon>Amoebozoa</taxon>
        <taxon>Evosea</taxon>
        <taxon>Archamoebae</taxon>
        <taxon>Mastigamoebida</taxon>
        <taxon>Entamoebidae</taxon>
        <taxon>Entamoeba</taxon>
    </lineage>
</organism>
<comment type="similarity">
    <text evidence="1">Belongs to the PPP phosphatase family.</text>
</comment>
<dbReference type="SMART" id="SM00156">
    <property type="entry name" value="PP2Ac"/>
    <property type="match status" value="1"/>
</dbReference>
<reference evidence="4" key="1">
    <citation type="submission" date="2012-06" db="EMBL/GenBank/DDBJ databases">
        <title>Short 5' UTR of Entamoeba genes.</title>
        <authorList>
            <person name="Hiranuka K."/>
            <person name="Kumagai M."/>
            <person name="Wakaguri H."/>
            <person name="Suzuki Y."/>
            <person name="Sugano S."/>
            <person name="Watanabe J."/>
            <person name="Makioka A."/>
        </authorList>
    </citation>
    <scope>NUCLEOTIDE SEQUENCE</scope>
    <source>
        <strain evidence="4">HM-1:IMSS</strain>
    </source>
</reference>
<dbReference type="PANTHER" id="PTHR45673">
    <property type="entry name" value="SERINE/THREONINE-PROTEIN PHOSPHATASE 2B CATALYTIC SUBUNIT 1-RELATED"/>
    <property type="match status" value="1"/>
</dbReference>
<evidence type="ECO:0000256" key="2">
    <source>
        <dbReference type="SAM" id="MobiDB-lite"/>
    </source>
</evidence>
<dbReference type="GO" id="GO:0097720">
    <property type="term" value="P:calcineurin-mediated signaling"/>
    <property type="evidence" value="ECO:0007669"/>
    <property type="project" value="InterPro"/>
</dbReference>
<dbReference type="InterPro" id="IPR006186">
    <property type="entry name" value="Ser/Thr-sp_prot-phosphatase"/>
</dbReference>